<accession>A0A9N9T2V8</accession>
<reference evidence="2" key="1">
    <citation type="submission" date="2022-01" db="EMBL/GenBank/DDBJ databases">
        <authorList>
            <person name="King R."/>
        </authorList>
    </citation>
    <scope>NUCLEOTIDE SEQUENCE</scope>
</reference>
<protein>
    <recommendedName>
        <fullName evidence="1">Reverse transcriptase domain-containing protein</fullName>
    </recommendedName>
</protein>
<feature type="domain" description="Reverse transcriptase" evidence="1">
    <location>
        <begin position="85"/>
        <end position="157"/>
    </location>
</feature>
<organism evidence="2 3">
    <name type="scientific">Diabrotica balteata</name>
    <name type="common">Banded cucumber beetle</name>
    <dbReference type="NCBI Taxonomy" id="107213"/>
    <lineage>
        <taxon>Eukaryota</taxon>
        <taxon>Metazoa</taxon>
        <taxon>Ecdysozoa</taxon>
        <taxon>Arthropoda</taxon>
        <taxon>Hexapoda</taxon>
        <taxon>Insecta</taxon>
        <taxon>Pterygota</taxon>
        <taxon>Neoptera</taxon>
        <taxon>Endopterygota</taxon>
        <taxon>Coleoptera</taxon>
        <taxon>Polyphaga</taxon>
        <taxon>Cucujiformia</taxon>
        <taxon>Chrysomeloidea</taxon>
        <taxon>Chrysomelidae</taxon>
        <taxon>Galerucinae</taxon>
        <taxon>Diabroticina</taxon>
        <taxon>Diabroticites</taxon>
        <taxon>Diabrotica</taxon>
    </lineage>
</organism>
<sequence length="306" mass="35586">MIPEKINAKQCSDHRTINMMNHVLKNFLRILHLRNYNKIEVQLSKTQFGFRNNLGTREAFFSLQVMVQRCRGLVEDTGIKINEINVNDLRYAEDTVLIASNEEDLQRLINRITEACDEYGLKFNTSKTKLLMPWHCCVPGSKTNYASTLKTKQQKVRFCFPKIPKEVILGYALFIEKAIQLPNLPLKKESRRQKKLFALEEGIRDNRILRQSFLRDLDNNIPLKNWTSKITSDCIYFYVLNINQLGHECDNICVISSVIVSSNFSVIVNVGKNGFSSNDLKWILKYSKLTRWSQLENLLSRLRSAF</sequence>
<dbReference type="Proteomes" id="UP001153709">
    <property type="component" value="Chromosome 5"/>
</dbReference>
<gene>
    <name evidence="2" type="ORF">DIABBA_LOCUS8607</name>
</gene>
<dbReference type="OrthoDB" id="425681at2759"/>
<dbReference type="InterPro" id="IPR000477">
    <property type="entry name" value="RT_dom"/>
</dbReference>
<evidence type="ECO:0000313" key="2">
    <source>
        <dbReference type="EMBL" id="CAG9835414.1"/>
    </source>
</evidence>
<evidence type="ECO:0000259" key="1">
    <source>
        <dbReference type="Pfam" id="PF00078"/>
    </source>
</evidence>
<keyword evidence="3" id="KW-1185">Reference proteome</keyword>
<proteinExistence type="predicted"/>
<dbReference type="PANTHER" id="PTHR47027:SF20">
    <property type="entry name" value="REVERSE TRANSCRIPTASE-LIKE PROTEIN WITH RNA-DIRECTED DNA POLYMERASE DOMAIN"/>
    <property type="match status" value="1"/>
</dbReference>
<dbReference type="EMBL" id="OU898280">
    <property type="protein sequence ID" value="CAG9835414.1"/>
    <property type="molecule type" value="Genomic_DNA"/>
</dbReference>
<name>A0A9N9T2V8_DIABA</name>
<dbReference type="AlphaFoldDB" id="A0A9N9T2V8"/>
<dbReference type="PANTHER" id="PTHR47027">
    <property type="entry name" value="REVERSE TRANSCRIPTASE DOMAIN-CONTAINING PROTEIN"/>
    <property type="match status" value="1"/>
</dbReference>
<evidence type="ECO:0000313" key="3">
    <source>
        <dbReference type="Proteomes" id="UP001153709"/>
    </source>
</evidence>
<dbReference type="Pfam" id="PF00078">
    <property type="entry name" value="RVT_1"/>
    <property type="match status" value="1"/>
</dbReference>